<feature type="domain" description="Thiamine phosphate synthase/TenI" evidence="13">
    <location>
        <begin position="6"/>
        <end position="188"/>
    </location>
</feature>
<feature type="binding site" evidence="10">
    <location>
        <begin position="38"/>
        <end position="42"/>
    </location>
    <ligand>
        <name>4-amino-2-methyl-5-(diphosphooxymethyl)pyrimidine</name>
        <dbReference type="ChEBI" id="CHEBI:57841"/>
    </ligand>
</feature>
<name>A0AAE3TFF2_9BACT</name>
<comment type="catalytic activity">
    <reaction evidence="8 10 11">
        <text>2-(2-carboxy-4-methylthiazol-5-yl)ethyl phosphate + 4-amino-2-methyl-5-(diphosphooxymethyl)pyrimidine + 2 H(+) = thiamine phosphate + CO2 + diphosphate</text>
        <dbReference type="Rhea" id="RHEA:47848"/>
        <dbReference type="ChEBI" id="CHEBI:15378"/>
        <dbReference type="ChEBI" id="CHEBI:16526"/>
        <dbReference type="ChEBI" id="CHEBI:33019"/>
        <dbReference type="ChEBI" id="CHEBI:37575"/>
        <dbReference type="ChEBI" id="CHEBI:57841"/>
        <dbReference type="ChEBI" id="CHEBI:62890"/>
        <dbReference type="EC" id="2.5.1.3"/>
    </reaction>
</comment>
<evidence type="ECO:0000313" key="14">
    <source>
        <dbReference type="EMBL" id="MDF2952829.1"/>
    </source>
</evidence>
<keyword evidence="3 10" id="KW-0808">Transferase</keyword>
<comment type="function">
    <text evidence="1 10">Condenses 4-methyl-5-(beta-hydroxyethyl)thiazole monophosphate (THZ-P) and 2-methyl-4-amino-5-hydroxymethyl pyrimidine pyrophosphate (HMP-PP) to form thiamine monophosphate (TMP).</text>
</comment>
<keyword evidence="4 10" id="KW-0479">Metal-binding</keyword>
<organism evidence="14 15">
    <name type="scientific">Candidatus Thermodesulfobacterium syntrophicum</name>
    <dbReference type="NCBI Taxonomy" id="3060442"/>
    <lineage>
        <taxon>Bacteria</taxon>
        <taxon>Pseudomonadati</taxon>
        <taxon>Thermodesulfobacteriota</taxon>
        <taxon>Thermodesulfobacteria</taxon>
        <taxon>Thermodesulfobacteriales</taxon>
        <taxon>Thermodesulfobacteriaceae</taxon>
        <taxon>Thermodesulfobacterium</taxon>
    </lineage>
</organism>
<evidence type="ECO:0000256" key="11">
    <source>
        <dbReference type="RuleBase" id="RU003826"/>
    </source>
</evidence>
<evidence type="ECO:0000259" key="13">
    <source>
        <dbReference type="Pfam" id="PF02581"/>
    </source>
</evidence>
<dbReference type="PANTHER" id="PTHR20857">
    <property type="entry name" value="THIAMINE-PHOSPHATE PYROPHOSPHORYLASE"/>
    <property type="match status" value="1"/>
</dbReference>
<evidence type="ECO:0000256" key="1">
    <source>
        <dbReference type="ARBA" id="ARBA00003814"/>
    </source>
</evidence>
<evidence type="ECO:0000256" key="10">
    <source>
        <dbReference type="HAMAP-Rule" id="MF_00097"/>
    </source>
</evidence>
<dbReference type="PANTHER" id="PTHR20857:SF23">
    <property type="entry name" value="THIAMINE BIOSYNTHETIC BIFUNCTIONAL ENZYME"/>
    <property type="match status" value="1"/>
</dbReference>
<dbReference type="CDD" id="cd00564">
    <property type="entry name" value="TMP_TenI"/>
    <property type="match status" value="1"/>
</dbReference>
<dbReference type="SUPFAM" id="SSF51391">
    <property type="entry name" value="Thiamin phosphate synthase"/>
    <property type="match status" value="1"/>
</dbReference>
<gene>
    <name evidence="10" type="primary">thiE</name>
    <name evidence="14" type="ORF">OD816_000074</name>
</gene>
<comment type="catalytic activity">
    <reaction evidence="7 10 11">
        <text>4-methyl-5-(2-phosphooxyethyl)-thiazole + 4-amino-2-methyl-5-(diphosphooxymethyl)pyrimidine + H(+) = thiamine phosphate + diphosphate</text>
        <dbReference type="Rhea" id="RHEA:22328"/>
        <dbReference type="ChEBI" id="CHEBI:15378"/>
        <dbReference type="ChEBI" id="CHEBI:33019"/>
        <dbReference type="ChEBI" id="CHEBI:37575"/>
        <dbReference type="ChEBI" id="CHEBI:57841"/>
        <dbReference type="ChEBI" id="CHEBI:58296"/>
        <dbReference type="EC" id="2.5.1.3"/>
    </reaction>
</comment>
<comment type="cofactor">
    <cofactor evidence="10">
        <name>Mg(2+)</name>
        <dbReference type="ChEBI" id="CHEBI:18420"/>
    </cofactor>
    <text evidence="10">Binds 1 Mg(2+) ion per subunit.</text>
</comment>
<dbReference type="GO" id="GO:0009228">
    <property type="term" value="P:thiamine biosynthetic process"/>
    <property type="evidence" value="ECO:0007669"/>
    <property type="project" value="UniProtKB-KW"/>
</dbReference>
<comment type="catalytic activity">
    <reaction evidence="9 10 11">
        <text>2-[(2R,5Z)-2-carboxy-4-methylthiazol-5(2H)-ylidene]ethyl phosphate + 4-amino-2-methyl-5-(diphosphooxymethyl)pyrimidine + 2 H(+) = thiamine phosphate + CO2 + diphosphate</text>
        <dbReference type="Rhea" id="RHEA:47844"/>
        <dbReference type="ChEBI" id="CHEBI:15378"/>
        <dbReference type="ChEBI" id="CHEBI:16526"/>
        <dbReference type="ChEBI" id="CHEBI:33019"/>
        <dbReference type="ChEBI" id="CHEBI:37575"/>
        <dbReference type="ChEBI" id="CHEBI:57841"/>
        <dbReference type="ChEBI" id="CHEBI:62899"/>
        <dbReference type="EC" id="2.5.1.3"/>
    </reaction>
</comment>
<dbReference type="NCBIfam" id="TIGR00693">
    <property type="entry name" value="thiE"/>
    <property type="match status" value="1"/>
</dbReference>
<accession>A0AAE3TFF2</accession>
<feature type="binding site" evidence="10">
    <location>
        <position position="108"/>
    </location>
    <ligand>
        <name>4-amino-2-methyl-5-(diphosphooxymethyl)pyrimidine</name>
        <dbReference type="ChEBI" id="CHEBI:57841"/>
    </ligand>
</feature>
<evidence type="ECO:0000256" key="3">
    <source>
        <dbReference type="ARBA" id="ARBA00022679"/>
    </source>
</evidence>
<evidence type="ECO:0000256" key="5">
    <source>
        <dbReference type="ARBA" id="ARBA00022842"/>
    </source>
</evidence>
<feature type="binding site" evidence="10">
    <location>
        <begin position="185"/>
        <end position="186"/>
    </location>
    <ligand>
        <name>2-[(2R,5Z)-2-carboxy-4-methylthiazol-5(2H)-ylidene]ethyl phosphate</name>
        <dbReference type="ChEBI" id="CHEBI:62899"/>
    </ligand>
</feature>
<dbReference type="Gene3D" id="3.20.20.70">
    <property type="entry name" value="Aldolase class I"/>
    <property type="match status" value="1"/>
</dbReference>
<dbReference type="GO" id="GO:0009229">
    <property type="term" value="P:thiamine diphosphate biosynthetic process"/>
    <property type="evidence" value="ECO:0007669"/>
    <property type="project" value="UniProtKB-UniRule"/>
</dbReference>
<dbReference type="GO" id="GO:0000287">
    <property type="term" value="F:magnesium ion binding"/>
    <property type="evidence" value="ECO:0007669"/>
    <property type="project" value="UniProtKB-UniRule"/>
</dbReference>
<dbReference type="Pfam" id="PF02581">
    <property type="entry name" value="TMP-TENI"/>
    <property type="match status" value="1"/>
</dbReference>
<evidence type="ECO:0000256" key="7">
    <source>
        <dbReference type="ARBA" id="ARBA00047334"/>
    </source>
</evidence>
<comment type="similarity">
    <text evidence="10 11">Belongs to the thiamine-phosphate synthase family.</text>
</comment>
<evidence type="ECO:0000256" key="2">
    <source>
        <dbReference type="ARBA" id="ARBA00005165"/>
    </source>
</evidence>
<dbReference type="InterPro" id="IPR034291">
    <property type="entry name" value="TMP_synthase"/>
</dbReference>
<dbReference type="EC" id="2.5.1.3" evidence="10"/>
<dbReference type="Proteomes" id="UP001144110">
    <property type="component" value="Unassembled WGS sequence"/>
</dbReference>
<evidence type="ECO:0000256" key="8">
    <source>
        <dbReference type="ARBA" id="ARBA00047851"/>
    </source>
</evidence>
<dbReference type="GO" id="GO:0005737">
    <property type="term" value="C:cytoplasm"/>
    <property type="evidence" value="ECO:0007669"/>
    <property type="project" value="TreeGrafter"/>
</dbReference>
<dbReference type="InterPro" id="IPR013785">
    <property type="entry name" value="Aldolase_TIM"/>
</dbReference>
<evidence type="ECO:0000256" key="4">
    <source>
        <dbReference type="ARBA" id="ARBA00022723"/>
    </source>
</evidence>
<evidence type="ECO:0000256" key="9">
    <source>
        <dbReference type="ARBA" id="ARBA00047883"/>
    </source>
</evidence>
<sequence length="215" mass="24199">MKLSGLYVITDEKLTPYENNQIFDKVERALRGGAKVVQLRDKKNSDEFLIPYAQALKELCHKYKAIFVVNDRVELALKVDADGVHLGKDDLSIVYARKVLKDKIIGVSCYGDLKRAKEMEAFSADYVAFGSFFPSPTKPEAKIVDKKIILEAKKILKIPICAIGGITLERAKELIELGADMIATVSDIWVAENIEERARGYKELFNLSLRRGTFI</sequence>
<feature type="binding site" evidence="10">
    <location>
        <position position="90"/>
    </location>
    <ligand>
        <name>Mg(2+)</name>
        <dbReference type="ChEBI" id="CHEBI:18420"/>
    </ligand>
</feature>
<dbReference type="HAMAP" id="MF_00097">
    <property type="entry name" value="TMP_synthase"/>
    <property type="match status" value="1"/>
</dbReference>
<proteinExistence type="inferred from homology"/>
<evidence type="ECO:0000313" key="15">
    <source>
        <dbReference type="Proteomes" id="UP001144110"/>
    </source>
</evidence>
<feature type="binding site" evidence="10">
    <location>
        <begin position="135"/>
        <end position="137"/>
    </location>
    <ligand>
        <name>2-[(2R,5Z)-2-carboxy-4-methylthiazol-5(2H)-ylidene]ethyl phosphate</name>
        <dbReference type="ChEBI" id="CHEBI:62899"/>
    </ligand>
</feature>
<feature type="binding site" evidence="10">
    <location>
        <position position="70"/>
    </location>
    <ligand>
        <name>4-amino-2-methyl-5-(diphosphooxymethyl)pyrimidine</name>
        <dbReference type="ChEBI" id="CHEBI:57841"/>
    </ligand>
</feature>
<evidence type="ECO:0000256" key="6">
    <source>
        <dbReference type="ARBA" id="ARBA00022977"/>
    </source>
</evidence>
<feature type="binding site" evidence="10">
    <location>
        <position position="138"/>
    </location>
    <ligand>
        <name>4-amino-2-methyl-5-(diphosphooxymethyl)pyrimidine</name>
        <dbReference type="ChEBI" id="CHEBI:57841"/>
    </ligand>
</feature>
<keyword evidence="5 10" id="KW-0460">Magnesium</keyword>
<comment type="caution">
    <text evidence="14">The sequence shown here is derived from an EMBL/GenBank/DDBJ whole genome shotgun (WGS) entry which is preliminary data.</text>
</comment>
<protein>
    <recommendedName>
        <fullName evidence="10">Thiamine-phosphate synthase</fullName>
        <shortName evidence="10">TP synthase</shortName>
        <shortName evidence="10">TPS</shortName>
        <ecNumber evidence="10">2.5.1.3</ecNumber>
    </recommendedName>
    <alternativeName>
        <fullName evidence="10">Thiamine-phosphate pyrophosphorylase</fullName>
        <shortName evidence="10">TMP pyrophosphorylase</shortName>
        <shortName evidence="10">TMP-PPase</shortName>
    </alternativeName>
</protein>
<feature type="binding site" evidence="10">
    <location>
        <position position="165"/>
    </location>
    <ligand>
        <name>2-[(2R,5Z)-2-carboxy-4-methylthiazol-5(2H)-ylidene]ethyl phosphate</name>
        <dbReference type="ChEBI" id="CHEBI:62899"/>
    </ligand>
</feature>
<dbReference type="FunFam" id="3.20.20.70:FF:000096">
    <property type="entry name" value="Thiamine-phosphate synthase"/>
    <property type="match status" value="1"/>
</dbReference>
<dbReference type="AlphaFoldDB" id="A0AAE3TFF2"/>
<evidence type="ECO:0000256" key="12">
    <source>
        <dbReference type="RuleBase" id="RU004253"/>
    </source>
</evidence>
<dbReference type="InterPro" id="IPR022998">
    <property type="entry name" value="ThiamineP_synth_TenI"/>
</dbReference>
<dbReference type="InterPro" id="IPR036206">
    <property type="entry name" value="ThiamineP_synth_sf"/>
</dbReference>
<keyword evidence="6 10" id="KW-0784">Thiamine biosynthesis</keyword>
<comment type="pathway">
    <text evidence="2 10 12">Cofactor biosynthesis; thiamine diphosphate biosynthesis; thiamine phosphate from 4-amino-2-methyl-5-diphosphomethylpyrimidine and 4-methyl-5-(2-phosphoethyl)-thiazole: step 1/1.</text>
</comment>
<feature type="binding site" evidence="10">
    <location>
        <position position="71"/>
    </location>
    <ligand>
        <name>Mg(2+)</name>
        <dbReference type="ChEBI" id="CHEBI:18420"/>
    </ligand>
</feature>
<reference evidence="14" key="1">
    <citation type="submission" date="2022-11" db="EMBL/GenBank/DDBJ databases">
        <title>Candidatus Alkanophaga archaea from heated hydrothermal vent sediment oxidize petroleum alkanes.</title>
        <authorList>
            <person name="Zehnle H."/>
            <person name="Laso-Perez R."/>
            <person name="Lipp J."/>
            <person name="Teske A."/>
            <person name="Wegener G."/>
        </authorList>
    </citation>
    <scope>NUCLEOTIDE SEQUENCE</scope>
    <source>
        <strain evidence="14">MCA70</strain>
    </source>
</reference>
<dbReference type="GO" id="GO:0004789">
    <property type="term" value="F:thiamine-phosphate diphosphorylase activity"/>
    <property type="evidence" value="ECO:0007669"/>
    <property type="project" value="UniProtKB-UniRule"/>
</dbReference>
<dbReference type="EMBL" id="JAPHEG010000001">
    <property type="protein sequence ID" value="MDF2952829.1"/>
    <property type="molecule type" value="Genomic_DNA"/>
</dbReference>